<protein>
    <submittedName>
        <fullName evidence="1">Uncharacterized protein</fullName>
    </submittedName>
</protein>
<dbReference type="EMBL" id="ML993591">
    <property type="protein sequence ID" value="KAF2168339.1"/>
    <property type="molecule type" value="Genomic_DNA"/>
</dbReference>
<sequence>MSVTGSRGGDGCCSAVGLGLAKNRTQLWAESKRRFSHDSTQLGAARARGLGMDAQKAFWSLLAGFLGETRSAADDDVDDWRLKSGQKHRAAQQRRWCVERKKQQQPLTGDDPAAGASRWGRVVWARRCQTGSGTADGASTKARRGGGRLSLIRSSINFSWVGLGSELHLWTTAPSKPRPRSCCCCRRLFGSKSGGSLTTARAFFMFVRTWTKPVGRVWSTVTPSMSPPRPRPRPLLLGCCRPPTLTNSNPMSLFFTFTPSFYAFPLLTMTHLPNARPRQSPDMCAVPSGQTNDDEIISPKLPHADPCPTPRCTSLDSQLRRDRTSLRPTCCCLTRQRNLRMTSPVPVPRAREIAVQQCDCKLILTGHLLGVPLNLLPFSSDEYGAGREEAEGAIAVLVNSSLPRRHRLPAISSRESGQVETATTFTCFQLRDERAKPCRVGSRKGHACPLLDRWPRHSNYGDTLKIRRGKWRG</sequence>
<dbReference type="Proteomes" id="UP000799537">
    <property type="component" value="Unassembled WGS sequence"/>
</dbReference>
<accession>A0A6A6CRC4</accession>
<organism evidence="1 2">
    <name type="scientific">Zasmidium cellare ATCC 36951</name>
    <dbReference type="NCBI Taxonomy" id="1080233"/>
    <lineage>
        <taxon>Eukaryota</taxon>
        <taxon>Fungi</taxon>
        <taxon>Dikarya</taxon>
        <taxon>Ascomycota</taxon>
        <taxon>Pezizomycotina</taxon>
        <taxon>Dothideomycetes</taxon>
        <taxon>Dothideomycetidae</taxon>
        <taxon>Mycosphaerellales</taxon>
        <taxon>Mycosphaerellaceae</taxon>
        <taxon>Zasmidium</taxon>
    </lineage>
</organism>
<proteinExistence type="predicted"/>
<name>A0A6A6CRC4_ZASCE</name>
<evidence type="ECO:0000313" key="2">
    <source>
        <dbReference type="Proteomes" id="UP000799537"/>
    </source>
</evidence>
<gene>
    <name evidence="1" type="ORF">M409DRAFT_53615</name>
</gene>
<reference evidence="1" key="1">
    <citation type="journal article" date="2020" name="Stud. Mycol.">
        <title>101 Dothideomycetes genomes: a test case for predicting lifestyles and emergence of pathogens.</title>
        <authorList>
            <person name="Haridas S."/>
            <person name="Albert R."/>
            <person name="Binder M."/>
            <person name="Bloem J."/>
            <person name="Labutti K."/>
            <person name="Salamov A."/>
            <person name="Andreopoulos B."/>
            <person name="Baker S."/>
            <person name="Barry K."/>
            <person name="Bills G."/>
            <person name="Bluhm B."/>
            <person name="Cannon C."/>
            <person name="Castanera R."/>
            <person name="Culley D."/>
            <person name="Daum C."/>
            <person name="Ezra D."/>
            <person name="Gonzalez J."/>
            <person name="Henrissat B."/>
            <person name="Kuo A."/>
            <person name="Liang C."/>
            <person name="Lipzen A."/>
            <person name="Lutzoni F."/>
            <person name="Magnuson J."/>
            <person name="Mondo S."/>
            <person name="Nolan M."/>
            <person name="Ohm R."/>
            <person name="Pangilinan J."/>
            <person name="Park H.-J."/>
            <person name="Ramirez L."/>
            <person name="Alfaro M."/>
            <person name="Sun H."/>
            <person name="Tritt A."/>
            <person name="Yoshinaga Y."/>
            <person name="Zwiers L.-H."/>
            <person name="Turgeon B."/>
            <person name="Goodwin S."/>
            <person name="Spatafora J."/>
            <person name="Crous P."/>
            <person name="Grigoriev I."/>
        </authorList>
    </citation>
    <scope>NUCLEOTIDE SEQUENCE</scope>
    <source>
        <strain evidence="1">ATCC 36951</strain>
    </source>
</reference>
<keyword evidence="2" id="KW-1185">Reference proteome</keyword>
<dbReference type="GeneID" id="54565697"/>
<evidence type="ECO:0000313" key="1">
    <source>
        <dbReference type="EMBL" id="KAF2168339.1"/>
    </source>
</evidence>
<dbReference type="RefSeq" id="XP_033669228.1">
    <property type="nucleotide sequence ID" value="XM_033812425.1"/>
</dbReference>
<dbReference type="AlphaFoldDB" id="A0A6A6CRC4"/>